<feature type="transmembrane region" description="Helical" evidence="1">
    <location>
        <begin position="146"/>
        <end position="168"/>
    </location>
</feature>
<accession>A0A1D2MX03</accession>
<feature type="transmembrane region" description="Helical" evidence="1">
    <location>
        <begin position="287"/>
        <end position="309"/>
    </location>
</feature>
<feature type="transmembrane region" description="Helical" evidence="1">
    <location>
        <begin position="79"/>
        <end position="98"/>
    </location>
</feature>
<dbReference type="OrthoDB" id="8297814at2759"/>
<feature type="transmembrane region" description="Helical" evidence="1">
    <location>
        <begin position="330"/>
        <end position="354"/>
    </location>
</feature>
<dbReference type="Proteomes" id="UP000094527">
    <property type="component" value="Unassembled WGS sequence"/>
</dbReference>
<sequence>MGAFYWSQSLGVGSGTLLYLNIFNFHSIFNSNSGRKETFCSTKSGMQINPYKTEDFETPLPATPTPYHSDNIKTTPKHFLRFFLDIGFYLCVFPYKIADTGYGAYQKRQWIPQQIMCAALHFGAYLDTLTNIRAINYGDIATRPKLYFEIFTTILHSLTCLAFACCAWRSAEKLCELVRNVQKCPIISLWFPKHVNFTVSALTLLYVVLAILNPIFKDGGNQDTWQGWYDYHARRGRFITFFGNFSNDFSSLNAENSKVFTGFHINTHDLPFAILSYVVNGAEWISIYYVDLMMLVMSLTLWCSSIYFIKTLKKENCKTAFLHYEALKGLSALINSTIGKVTLVYTIDSILYYSTQLEVLFVPGRWFHKLVVVQFFVASLCWLHFASNACLQMDRFREWIRCKENRFSLPSKSVSVMLLLDEISSNPVGLSGNGLFVINYKFVSQVKFDYCLRKLSAFTSSIFAIYLEGKKILPEDNFEYLNSALKFY</sequence>
<feature type="transmembrane region" description="Helical" evidence="1">
    <location>
        <begin position="366"/>
        <end position="391"/>
    </location>
</feature>
<keyword evidence="1" id="KW-0812">Transmembrane</keyword>
<evidence type="ECO:0000313" key="2">
    <source>
        <dbReference type="EMBL" id="ODM97488.1"/>
    </source>
</evidence>
<comment type="caution">
    <text evidence="2">The sequence shown here is derived from an EMBL/GenBank/DDBJ whole genome shotgun (WGS) entry which is preliminary data.</text>
</comment>
<gene>
    <name evidence="2" type="ORF">Ocin01_09193</name>
</gene>
<feature type="transmembrane region" description="Helical" evidence="1">
    <location>
        <begin position="195"/>
        <end position="216"/>
    </location>
</feature>
<evidence type="ECO:0000256" key="1">
    <source>
        <dbReference type="SAM" id="Phobius"/>
    </source>
</evidence>
<protein>
    <recommendedName>
        <fullName evidence="4">Gustatory receptor</fullName>
    </recommendedName>
</protein>
<keyword evidence="1" id="KW-1133">Transmembrane helix</keyword>
<keyword evidence="1" id="KW-0472">Membrane</keyword>
<organism evidence="2 3">
    <name type="scientific">Orchesella cincta</name>
    <name type="common">Springtail</name>
    <name type="synonym">Podura cincta</name>
    <dbReference type="NCBI Taxonomy" id="48709"/>
    <lineage>
        <taxon>Eukaryota</taxon>
        <taxon>Metazoa</taxon>
        <taxon>Ecdysozoa</taxon>
        <taxon>Arthropoda</taxon>
        <taxon>Hexapoda</taxon>
        <taxon>Collembola</taxon>
        <taxon>Entomobryomorpha</taxon>
        <taxon>Entomobryoidea</taxon>
        <taxon>Orchesellidae</taxon>
        <taxon>Orchesellinae</taxon>
        <taxon>Orchesella</taxon>
    </lineage>
</organism>
<evidence type="ECO:0000313" key="3">
    <source>
        <dbReference type="Proteomes" id="UP000094527"/>
    </source>
</evidence>
<proteinExistence type="predicted"/>
<dbReference type="AlphaFoldDB" id="A0A1D2MX03"/>
<reference evidence="2 3" key="1">
    <citation type="journal article" date="2016" name="Genome Biol. Evol.">
        <title>Gene Family Evolution Reflects Adaptation to Soil Environmental Stressors in the Genome of the Collembolan Orchesella cincta.</title>
        <authorList>
            <person name="Faddeeva-Vakhrusheva A."/>
            <person name="Derks M.F."/>
            <person name="Anvar S.Y."/>
            <person name="Agamennone V."/>
            <person name="Suring W."/>
            <person name="Smit S."/>
            <person name="van Straalen N.M."/>
            <person name="Roelofs D."/>
        </authorList>
    </citation>
    <scope>NUCLEOTIDE SEQUENCE [LARGE SCALE GENOMIC DNA]</scope>
    <source>
        <tissue evidence="2">Mixed pool</tissue>
    </source>
</reference>
<dbReference type="OMA" id="WIRCKEN"/>
<name>A0A1D2MX03_ORCCI</name>
<keyword evidence="3" id="KW-1185">Reference proteome</keyword>
<evidence type="ECO:0008006" key="4">
    <source>
        <dbReference type="Google" id="ProtNLM"/>
    </source>
</evidence>
<dbReference type="EMBL" id="LJIJ01000438">
    <property type="protein sequence ID" value="ODM97488.1"/>
    <property type="molecule type" value="Genomic_DNA"/>
</dbReference>